<dbReference type="STRING" id="1499688.BN000_04451"/>
<gene>
    <name evidence="2" type="ORF">BN000_04451</name>
</gene>
<dbReference type="RefSeq" id="WP_176699888.1">
    <property type="nucleotide sequence ID" value="NZ_CVRB01000004.1"/>
</dbReference>
<dbReference type="Proteomes" id="UP000199087">
    <property type="component" value="Unassembled WGS sequence"/>
</dbReference>
<keyword evidence="1" id="KW-0812">Transmembrane</keyword>
<evidence type="ECO:0000256" key="1">
    <source>
        <dbReference type="SAM" id="Phobius"/>
    </source>
</evidence>
<evidence type="ECO:0000313" key="3">
    <source>
        <dbReference type="Proteomes" id="UP000199087"/>
    </source>
</evidence>
<accession>A0A0U1P2T0</accession>
<keyword evidence="1" id="KW-0472">Membrane</keyword>
<evidence type="ECO:0000313" key="2">
    <source>
        <dbReference type="EMBL" id="CRK84438.1"/>
    </source>
</evidence>
<organism evidence="2 3">
    <name type="scientific">Neobacillus massiliamazoniensis</name>
    <dbReference type="NCBI Taxonomy" id="1499688"/>
    <lineage>
        <taxon>Bacteria</taxon>
        <taxon>Bacillati</taxon>
        <taxon>Bacillota</taxon>
        <taxon>Bacilli</taxon>
        <taxon>Bacillales</taxon>
        <taxon>Bacillaceae</taxon>
        <taxon>Neobacillus</taxon>
    </lineage>
</organism>
<keyword evidence="1" id="KW-1133">Transmembrane helix</keyword>
<dbReference type="Pfam" id="PF12732">
    <property type="entry name" value="YtxH"/>
    <property type="match status" value="1"/>
</dbReference>
<dbReference type="InterPro" id="IPR052928">
    <property type="entry name" value="Desiccation-related_membrane"/>
</dbReference>
<proteinExistence type="predicted"/>
<name>A0A0U1P2T0_9BACI</name>
<dbReference type="PANTHER" id="PTHR35792">
    <property type="entry name" value="GENERAL STRESS PROTEIN"/>
    <property type="match status" value="1"/>
</dbReference>
<keyword evidence="3" id="KW-1185">Reference proteome</keyword>
<dbReference type="PANTHER" id="PTHR35792:SF1">
    <property type="entry name" value="SLL0268 PROTEIN"/>
    <property type="match status" value="1"/>
</dbReference>
<sequence length="158" mass="17134">MPAREYESRETIQNKNEKSSNHFLFGVFIGGVVGAAAALLLSPKTGKEFRGTICTQAGSLLGKTAQLRENATNKSGLIISKTSSFSQGLVQQSTDIINKAKKRTNTGNKDESEINFIPIGGTAERMNSEGTSLGRSDIQKKIEEAKKALDEEENKVKQ</sequence>
<dbReference type="EMBL" id="CVRB01000004">
    <property type="protein sequence ID" value="CRK84438.1"/>
    <property type="molecule type" value="Genomic_DNA"/>
</dbReference>
<protein>
    <submittedName>
        <fullName evidence="2">General stress protein</fullName>
    </submittedName>
</protein>
<reference evidence="3" key="1">
    <citation type="submission" date="2015-05" db="EMBL/GenBank/DDBJ databases">
        <authorList>
            <person name="Urmite Genomes"/>
        </authorList>
    </citation>
    <scope>NUCLEOTIDE SEQUENCE [LARGE SCALE GENOMIC DNA]</scope>
    <source>
        <strain evidence="3">LF1</strain>
    </source>
</reference>
<feature type="transmembrane region" description="Helical" evidence="1">
    <location>
        <begin position="23"/>
        <end position="41"/>
    </location>
</feature>
<dbReference type="AlphaFoldDB" id="A0A0U1P2T0"/>
<dbReference type="InterPro" id="IPR024623">
    <property type="entry name" value="YtxH"/>
</dbReference>